<dbReference type="SMART" id="SM00355">
    <property type="entry name" value="ZnF_C2H2"/>
    <property type="match status" value="2"/>
</dbReference>
<evidence type="ECO:0000313" key="11">
    <source>
        <dbReference type="EMBL" id="CAP59723.1"/>
    </source>
</evidence>
<evidence type="ECO:0000256" key="1">
    <source>
        <dbReference type="ARBA" id="ARBA00004123"/>
    </source>
</evidence>
<keyword evidence="4 7" id="KW-0863">Zinc-finger</keyword>
<dbReference type="GeneID" id="6197442"/>
<evidence type="ECO:0000256" key="2">
    <source>
        <dbReference type="ARBA" id="ARBA00022723"/>
    </source>
</evidence>
<dbReference type="GO" id="GO:0008270">
    <property type="term" value="F:zinc ion binding"/>
    <property type="evidence" value="ECO:0007669"/>
    <property type="project" value="UniProtKB-KW"/>
</dbReference>
<dbReference type="RefSeq" id="XP_001912244.1">
    <property type="nucleotide sequence ID" value="XM_001912209.1"/>
</dbReference>
<dbReference type="Gene3D" id="4.10.240.10">
    <property type="entry name" value="Zn(2)-C6 fungal-type DNA-binding domain"/>
    <property type="match status" value="1"/>
</dbReference>
<feature type="compositionally biased region" description="Low complexity" evidence="8">
    <location>
        <begin position="175"/>
        <end position="184"/>
    </location>
</feature>
<feature type="domain" description="Zn(2)-C6 fungal-type" evidence="9">
    <location>
        <begin position="137"/>
        <end position="166"/>
    </location>
</feature>
<evidence type="ECO:0000256" key="3">
    <source>
        <dbReference type="ARBA" id="ARBA00022737"/>
    </source>
</evidence>
<dbReference type="GO" id="GO:0000978">
    <property type="term" value="F:RNA polymerase II cis-regulatory region sequence-specific DNA binding"/>
    <property type="evidence" value="ECO:0007669"/>
    <property type="project" value="InterPro"/>
</dbReference>
<dbReference type="InterPro" id="IPR036864">
    <property type="entry name" value="Zn2-C6_fun-type_DNA-bd_sf"/>
</dbReference>
<proteinExistence type="predicted"/>
<dbReference type="GO" id="GO:0005634">
    <property type="term" value="C:nucleus"/>
    <property type="evidence" value="ECO:0007669"/>
    <property type="project" value="UniProtKB-SubCell"/>
</dbReference>
<dbReference type="InterPro" id="IPR001138">
    <property type="entry name" value="Zn2Cys6_DnaBD"/>
</dbReference>
<reference evidence="13" key="3">
    <citation type="journal article" date="2014" name="Genetics">
        <title>Maintaining two mating types: Structure of the mating type locus and its role in heterokaryosis in Podospora anserina.</title>
        <authorList>
            <person name="Grognet P."/>
            <person name="Bidard F."/>
            <person name="Kuchly C."/>
            <person name="Tong L.C.H."/>
            <person name="Coppin E."/>
            <person name="Benkhali J.A."/>
            <person name="Couloux A."/>
            <person name="Wincker P."/>
            <person name="Debuchy R."/>
            <person name="Silar P."/>
        </authorList>
    </citation>
    <scope>GENOME REANNOTATION</scope>
    <source>
        <strain evidence="13">S / ATCC MYA-4624 / DSM 980 / FGSC 10383</strain>
    </source>
</reference>
<dbReference type="InterPro" id="IPR051059">
    <property type="entry name" value="VerF-like"/>
</dbReference>
<sequence>MSVPVKWPPPRTDKIIHQGPPPAFLKDPVLSWFRLSTFFFPKSPCHLSSASQGSNKARECYCLMSAMADTSGLHRCSVCFKTYKRREHLQRHRGTHTSERPHRCILCNAAFQRTDVLKRHLQTCDGAANSSSGRRRACDRCVRQKKACNSGQPCLNCEKRGVECTYGGSAGAGASNGASNSAAPLPAPPVSAPGPPSILGETSSAPPPLPRIMPQLPPVPAPIHHHHHHHQTFDDASSAIVSTHGGSMDDGTASTFDDVPYDDLDALIHQAVTTFPVLDGHHSMPDGWLDIDFSHQPNPGGHDGLTEQDHQAEAFQRELSPSSTTSEYRGYSFGFLYDFTSRTGLVSSFECATLAQRHQIVAAFHNSYLERQHPEFLGAVPPLFMPLDDPTAAALTASGVSGSNTLSSWSLWLHNPIVIKLQQVVLLIKNVVTVKPNNSTVTLTWSAALEQQCLQFFSPSRFAKFIELYWSVWHPNVNILHRPTFDPTTCKSILLAAMALIDPADNEDAKVWFNCVEEMVFTDDDFCRDIEPSTEVTSPTSVLASRRKLQALQASYIVCLYQNWEGTDAGKRRIRRHRFSTVVSVARDLGIDTARHPDYSRQFKHDFNWMEFVVREELIRTFLWIFLVDTAFVIFNNLPHRMVIKEMKMHMASPEVCFQAASAEACLAEIHRWMPPSSPFGGMLLRDAIEQLCIGPMSPEMHRHFSHLGPVNLFATVSAIHYMIFQHQNLFGVEGQLIPIRNALDNWITIWERCFDMSTSCWPHGLLQDHNLPPEMLWKRIGFVRFSAEYWLLGSLLTNRLSATISKPMARHPHMGASPPEQYGDQGAVTKPARVEPILDKYDQTSMRQVNDLITDFQKFNVE</sequence>
<evidence type="ECO:0000259" key="9">
    <source>
        <dbReference type="PROSITE" id="PS50048"/>
    </source>
</evidence>
<dbReference type="CDD" id="cd00067">
    <property type="entry name" value="GAL4"/>
    <property type="match status" value="1"/>
</dbReference>
<dbReference type="CDD" id="cd12148">
    <property type="entry name" value="fungal_TF_MHR"/>
    <property type="match status" value="1"/>
</dbReference>
<dbReference type="EMBL" id="FO904936">
    <property type="protein sequence ID" value="CDP22366.1"/>
    <property type="molecule type" value="Genomic_DNA"/>
</dbReference>
<dbReference type="OrthoDB" id="654211at2759"/>
<reference evidence="11" key="2">
    <citation type="submission" date="2008-07" db="EMBL/GenBank/DDBJ databases">
        <authorList>
            <person name="Genoscope - CEA"/>
        </authorList>
    </citation>
    <scope>NUCLEOTIDE SEQUENCE</scope>
    <source>
        <strain evidence="11">S mat+</strain>
    </source>
</reference>
<dbReference type="KEGG" id="pan:PODANSg09290"/>
<dbReference type="PROSITE" id="PS50157">
    <property type="entry name" value="ZINC_FINGER_C2H2_2"/>
    <property type="match status" value="1"/>
</dbReference>
<dbReference type="InterPro" id="IPR013087">
    <property type="entry name" value="Znf_C2H2_type"/>
</dbReference>
<dbReference type="VEuPathDB" id="FungiDB:PODANS_1_300"/>
<protein>
    <submittedName>
        <fullName evidence="11">Podospora anserina S mat+ genomic DNA chromosome 1, supercontig 1</fullName>
    </submittedName>
</protein>
<evidence type="ECO:0000256" key="6">
    <source>
        <dbReference type="ARBA" id="ARBA00023242"/>
    </source>
</evidence>
<name>B2A9H6_PODAN</name>
<evidence type="ECO:0000313" key="12">
    <source>
        <dbReference type="EMBL" id="CDP22366.1"/>
    </source>
</evidence>
<dbReference type="SUPFAM" id="SSF57667">
    <property type="entry name" value="beta-beta-alpha zinc fingers"/>
    <property type="match status" value="1"/>
</dbReference>
<feature type="compositionally biased region" description="Pro residues" evidence="8">
    <location>
        <begin position="205"/>
        <end position="221"/>
    </location>
</feature>
<dbReference type="SUPFAM" id="SSF57701">
    <property type="entry name" value="Zn2/Cys6 DNA-binding domain"/>
    <property type="match status" value="1"/>
</dbReference>
<keyword evidence="5" id="KW-0862">Zinc</keyword>
<comment type="subcellular location">
    <subcellularLocation>
        <location evidence="1">Nucleus</location>
    </subcellularLocation>
</comment>
<keyword evidence="2" id="KW-0479">Metal-binding</keyword>
<accession>B2A9H6</accession>
<evidence type="ECO:0000259" key="10">
    <source>
        <dbReference type="PROSITE" id="PS50157"/>
    </source>
</evidence>
<evidence type="ECO:0000256" key="7">
    <source>
        <dbReference type="PROSITE-ProRule" id="PRU00042"/>
    </source>
</evidence>
<dbReference type="Gene3D" id="3.30.160.60">
    <property type="entry name" value="Classic Zinc Finger"/>
    <property type="match status" value="2"/>
</dbReference>
<dbReference type="GO" id="GO:0000785">
    <property type="term" value="C:chromatin"/>
    <property type="evidence" value="ECO:0007669"/>
    <property type="project" value="TreeGrafter"/>
</dbReference>
<dbReference type="GO" id="GO:0000981">
    <property type="term" value="F:DNA-binding transcription factor activity, RNA polymerase II-specific"/>
    <property type="evidence" value="ECO:0007669"/>
    <property type="project" value="InterPro"/>
</dbReference>
<dbReference type="InterPro" id="IPR007219">
    <property type="entry name" value="XnlR_reg_dom"/>
</dbReference>
<dbReference type="Proteomes" id="UP000001197">
    <property type="component" value="Chromosome 1"/>
</dbReference>
<keyword evidence="13" id="KW-1185">Reference proteome</keyword>
<dbReference type="EMBL" id="CU633438">
    <property type="protein sequence ID" value="CAP59723.1"/>
    <property type="molecule type" value="Genomic_DNA"/>
</dbReference>
<dbReference type="Pfam" id="PF00172">
    <property type="entry name" value="Zn_clus"/>
    <property type="match status" value="1"/>
</dbReference>
<dbReference type="HOGENOM" id="CLU_012538_0_1_1"/>
<dbReference type="Pfam" id="PF04082">
    <property type="entry name" value="Fungal_trans"/>
    <property type="match status" value="1"/>
</dbReference>
<dbReference type="InterPro" id="IPR036236">
    <property type="entry name" value="Znf_C2H2_sf"/>
</dbReference>
<evidence type="ECO:0000313" key="13">
    <source>
        <dbReference type="Proteomes" id="UP000001197"/>
    </source>
</evidence>
<reference evidence="11 13" key="1">
    <citation type="journal article" date="2008" name="Genome Biol.">
        <title>The genome sequence of the model ascomycete fungus Podospora anserina.</title>
        <authorList>
            <person name="Espagne E."/>
            <person name="Lespinet O."/>
            <person name="Malagnac F."/>
            <person name="Da Silva C."/>
            <person name="Jaillon O."/>
            <person name="Porcel B.M."/>
            <person name="Couloux A."/>
            <person name="Aury J.-M."/>
            <person name="Segurens B."/>
            <person name="Poulain J."/>
            <person name="Anthouard V."/>
            <person name="Grossetete S."/>
            <person name="Khalili H."/>
            <person name="Coppin E."/>
            <person name="Dequard-Chablat M."/>
            <person name="Picard M."/>
            <person name="Contamine V."/>
            <person name="Arnaise S."/>
            <person name="Bourdais A."/>
            <person name="Berteaux-Lecellier V."/>
            <person name="Gautheret D."/>
            <person name="de Vries R.P."/>
            <person name="Battaglia E."/>
            <person name="Coutinho P.M."/>
            <person name="Danchin E.G.J."/>
            <person name="Henrissat B."/>
            <person name="El Khoury R."/>
            <person name="Sainsard-Chanet A."/>
            <person name="Boivin A."/>
            <person name="Pinan-Lucarre B."/>
            <person name="Sellem C.H."/>
            <person name="Debuchy R."/>
            <person name="Wincker P."/>
            <person name="Weissenbach J."/>
            <person name="Silar P."/>
        </authorList>
    </citation>
    <scope>NUCLEOTIDE SEQUENCE [LARGE SCALE GENOMIC DNA]</scope>
    <source>
        <strain evidence="13">S / ATCC MYA-4624 / DSM 980 / FGSC 10383</strain>
        <strain evidence="11">S mat+</strain>
    </source>
</reference>
<keyword evidence="6" id="KW-0539">Nucleus</keyword>
<dbReference type="PROSITE" id="PS00028">
    <property type="entry name" value="ZINC_FINGER_C2H2_1"/>
    <property type="match status" value="1"/>
</dbReference>
<keyword evidence="3" id="KW-0677">Repeat</keyword>
<dbReference type="PANTHER" id="PTHR40626">
    <property type="entry name" value="MIP31509P"/>
    <property type="match status" value="1"/>
</dbReference>
<evidence type="ECO:0000256" key="4">
    <source>
        <dbReference type="ARBA" id="ARBA00022771"/>
    </source>
</evidence>
<organism evidence="11">
    <name type="scientific">Podospora anserina (strain S / ATCC MYA-4624 / DSM 980 / FGSC 10383)</name>
    <name type="common">Pleurage anserina</name>
    <dbReference type="NCBI Taxonomy" id="515849"/>
    <lineage>
        <taxon>Eukaryota</taxon>
        <taxon>Fungi</taxon>
        <taxon>Dikarya</taxon>
        <taxon>Ascomycota</taxon>
        <taxon>Pezizomycotina</taxon>
        <taxon>Sordariomycetes</taxon>
        <taxon>Sordariomycetidae</taxon>
        <taxon>Sordariales</taxon>
        <taxon>Podosporaceae</taxon>
        <taxon>Podospora</taxon>
        <taxon>Podospora anserina</taxon>
    </lineage>
</organism>
<dbReference type="AlphaFoldDB" id="B2A9H6"/>
<dbReference type="GO" id="GO:0006351">
    <property type="term" value="P:DNA-templated transcription"/>
    <property type="evidence" value="ECO:0007669"/>
    <property type="project" value="InterPro"/>
</dbReference>
<evidence type="ECO:0000256" key="5">
    <source>
        <dbReference type="ARBA" id="ARBA00022833"/>
    </source>
</evidence>
<feature type="domain" description="C2H2-type" evidence="10">
    <location>
        <begin position="74"/>
        <end position="101"/>
    </location>
</feature>
<evidence type="ECO:0000256" key="8">
    <source>
        <dbReference type="SAM" id="MobiDB-lite"/>
    </source>
</evidence>
<reference evidence="12" key="4">
    <citation type="submission" date="2015-04" db="EMBL/GenBank/DDBJ databases">
        <title>Maintaining two mating types: Structure of the mating type locus and its role in heterokaryosis in Podospora anserina.</title>
        <authorList>
            <person name="Grognet P."/>
            <person name="Bidard F."/>
            <person name="Kuchly C."/>
            <person name="Chan Ho Tong L."/>
            <person name="Coppin E."/>
            <person name="Ait Benkhali J."/>
            <person name="Couloux A."/>
            <person name="Wincker P."/>
            <person name="Debuchy R."/>
            <person name="Silar P."/>
        </authorList>
    </citation>
    <scope>NUCLEOTIDE SEQUENCE</scope>
</reference>
<dbReference type="SMART" id="SM00066">
    <property type="entry name" value="GAL4"/>
    <property type="match status" value="1"/>
</dbReference>
<gene>
    <name evidence="11" type="ORF">PODANS_1_300</name>
</gene>
<feature type="compositionally biased region" description="Pro residues" evidence="8">
    <location>
        <begin position="185"/>
        <end position="196"/>
    </location>
</feature>
<feature type="region of interest" description="Disordered" evidence="8">
    <location>
        <begin position="175"/>
        <end position="235"/>
    </location>
</feature>
<dbReference type="eggNOG" id="KOG1721">
    <property type="taxonomic scope" value="Eukaryota"/>
</dbReference>
<dbReference type="PROSITE" id="PS50048">
    <property type="entry name" value="ZN2_CY6_FUNGAL_2"/>
    <property type="match status" value="1"/>
</dbReference>
<dbReference type="PANTHER" id="PTHR40626:SF3">
    <property type="entry name" value="TRANSCRIPTION FACTOR WITH C2H2 AND ZN(2)-CYS(6) DNA BINDING DOMAIN (EUROFUNG)-RELATED"/>
    <property type="match status" value="1"/>
</dbReference>